<evidence type="ECO:0000313" key="2">
    <source>
        <dbReference type="Proteomes" id="UP001458880"/>
    </source>
</evidence>
<evidence type="ECO:0000313" key="1">
    <source>
        <dbReference type="EMBL" id="KAK9711555.1"/>
    </source>
</evidence>
<gene>
    <name evidence="1" type="ORF">QE152_g25400</name>
</gene>
<reference evidence="1 2" key="1">
    <citation type="journal article" date="2024" name="BMC Genomics">
        <title>De novo assembly and annotation of Popillia japonica's genome with initial clues to its potential as an invasive pest.</title>
        <authorList>
            <person name="Cucini C."/>
            <person name="Boschi S."/>
            <person name="Funari R."/>
            <person name="Cardaioli E."/>
            <person name="Iannotti N."/>
            <person name="Marturano G."/>
            <person name="Paoli F."/>
            <person name="Bruttini M."/>
            <person name="Carapelli A."/>
            <person name="Frati F."/>
            <person name="Nardi F."/>
        </authorList>
    </citation>
    <scope>NUCLEOTIDE SEQUENCE [LARGE SCALE GENOMIC DNA]</scope>
    <source>
        <strain evidence="1">DMR45628</strain>
    </source>
</reference>
<dbReference type="EMBL" id="JASPKY010000278">
    <property type="protein sequence ID" value="KAK9711555.1"/>
    <property type="molecule type" value="Genomic_DNA"/>
</dbReference>
<sequence>MDQGIIPCLKVVLRKELVYKIIHKLDSCDHTQIRTYLELQTAVTKFNTPCTLNGFLDIDNDVVVCETLTDEDIVDNVRVHLPNNNNNEMMTNRKKASLANLPLQEKHTQRVRFFVHIN</sequence>
<keyword evidence="2" id="KW-1185">Reference proteome</keyword>
<organism evidence="1 2">
    <name type="scientific">Popillia japonica</name>
    <name type="common">Japanese beetle</name>
    <dbReference type="NCBI Taxonomy" id="7064"/>
    <lineage>
        <taxon>Eukaryota</taxon>
        <taxon>Metazoa</taxon>
        <taxon>Ecdysozoa</taxon>
        <taxon>Arthropoda</taxon>
        <taxon>Hexapoda</taxon>
        <taxon>Insecta</taxon>
        <taxon>Pterygota</taxon>
        <taxon>Neoptera</taxon>
        <taxon>Endopterygota</taxon>
        <taxon>Coleoptera</taxon>
        <taxon>Polyphaga</taxon>
        <taxon>Scarabaeiformia</taxon>
        <taxon>Scarabaeidae</taxon>
        <taxon>Rutelinae</taxon>
        <taxon>Popillia</taxon>
    </lineage>
</organism>
<accession>A0AAW1K0L9</accession>
<comment type="caution">
    <text evidence="1">The sequence shown here is derived from an EMBL/GenBank/DDBJ whole genome shotgun (WGS) entry which is preliminary data.</text>
</comment>
<dbReference type="Proteomes" id="UP001458880">
    <property type="component" value="Unassembled WGS sequence"/>
</dbReference>
<name>A0AAW1K0L9_POPJA</name>
<protein>
    <submittedName>
        <fullName evidence="1">Uncharacterized protein</fullName>
    </submittedName>
</protein>
<dbReference type="AlphaFoldDB" id="A0AAW1K0L9"/>
<proteinExistence type="predicted"/>